<name>A0AAX3ZZU8_RHOER</name>
<dbReference type="GO" id="GO:0005737">
    <property type="term" value="C:cytoplasm"/>
    <property type="evidence" value="ECO:0007669"/>
    <property type="project" value="TreeGrafter"/>
</dbReference>
<keyword evidence="4" id="KW-0560">Oxidoreductase</keyword>
<evidence type="ECO:0000256" key="4">
    <source>
        <dbReference type="ARBA" id="ARBA00023002"/>
    </source>
</evidence>
<proteinExistence type="predicted"/>
<dbReference type="Gene3D" id="3.30.390.30">
    <property type="match status" value="1"/>
</dbReference>
<feature type="domain" description="Reductase C-terminal" evidence="6">
    <location>
        <begin position="324"/>
        <end position="408"/>
    </location>
</feature>
<dbReference type="InterPro" id="IPR036188">
    <property type="entry name" value="FAD/NAD-bd_sf"/>
</dbReference>
<dbReference type="InterPro" id="IPR050446">
    <property type="entry name" value="FAD-oxidoreductase/Apoptosis"/>
</dbReference>
<dbReference type="InterPro" id="IPR016156">
    <property type="entry name" value="FAD/NAD-linked_Rdtase_dimer_sf"/>
</dbReference>
<dbReference type="Proteomes" id="UP001230933">
    <property type="component" value="Chromosome"/>
</dbReference>
<gene>
    <name evidence="7" type="ORF">QIE55_30845</name>
</gene>
<dbReference type="PRINTS" id="PR00368">
    <property type="entry name" value="FADPNR"/>
</dbReference>
<dbReference type="Pfam" id="PF07992">
    <property type="entry name" value="Pyr_redox_2"/>
    <property type="match status" value="1"/>
</dbReference>
<accession>A0AAX3ZZU8</accession>
<dbReference type="InterPro" id="IPR028202">
    <property type="entry name" value="Reductase_C"/>
</dbReference>
<feature type="domain" description="FAD/NAD(P)-binding" evidence="5">
    <location>
        <begin position="10"/>
        <end position="305"/>
    </location>
</feature>
<dbReference type="AlphaFoldDB" id="A0AAX3ZZU8"/>
<dbReference type="InterPro" id="IPR023753">
    <property type="entry name" value="FAD/NAD-binding_dom"/>
</dbReference>
<evidence type="ECO:0000259" key="5">
    <source>
        <dbReference type="Pfam" id="PF07992"/>
    </source>
</evidence>
<evidence type="ECO:0000313" key="7">
    <source>
        <dbReference type="EMBL" id="WMN01713.1"/>
    </source>
</evidence>
<protein>
    <submittedName>
        <fullName evidence="7">FAD-dependent oxidoreductase</fullName>
    </submittedName>
</protein>
<dbReference type="EMBL" id="CP124545">
    <property type="protein sequence ID" value="WMN01713.1"/>
    <property type="molecule type" value="Genomic_DNA"/>
</dbReference>
<dbReference type="SUPFAM" id="SSF55424">
    <property type="entry name" value="FAD/NAD-linked reductases, dimerisation (C-terminal) domain"/>
    <property type="match status" value="1"/>
</dbReference>
<organism evidence="7 8">
    <name type="scientific">Rhodococcus erythropolis</name>
    <name type="common">Arthrobacter picolinophilus</name>
    <dbReference type="NCBI Taxonomy" id="1833"/>
    <lineage>
        <taxon>Bacteria</taxon>
        <taxon>Bacillati</taxon>
        <taxon>Actinomycetota</taxon>
        <taxon>Actinomycetes</taxon>
        <taxon>Mycobacteriales</taxon>
        <taxon>Nocardiaceae</taxon>
        <taxon>Rhodococcus</taxon>
        <taxon>Rhodococcus erythropolis group</taxon>
    </lineage>
</organism>
<dbReference type="PANTHER" id="PTHR43557:SF2">
    <property type="entry name" value="RIESKE DOMAIN-CONTAINING PROTEIN-RELATED"/>
    <property type="match status" value="1"/>
</dbReference>
<keyword evidence="3" id="KW-0274">FAD</keyword>
<evidence type="ECO:0000259" key="6">
    <source>
        <dbReference type="Pfam" id="PF14759"/>
    </source>
</evidence>
<dbReference type="Pfam" id="PF14759">
    <property type="entry name" value="Reductase_C"/>
    <property type="match status" value="1"/>
</dbReference>
<evidence type="ECO:0000256" key="2">
    <source>
        <dbReference type="ARBA" id="ARBA00022630"/>
    </source>
</evidence>
<dbReference type="SUPFAM" id="SSF51905">
    <property type="entry name" value="FAD/NAD(P)-binding domain"/>
    <property type="match status" value="2"/>
</dbReference>
<evidence type="ECO:0000256" key="3">
    <source>
        <dbReference type="ARBA" id="ARBA00022827"/>
    </source>
</evidence>
<evidence type="ECO:0000256" key="1">
    <source>
        <dbReference type="ARBA" id="ARBA00001974"/>
    </source>
</evidence>
<sequence>MDTHTEPADSVVIVGAGHAGATLAATLRQMKFTGSITVIGDETHVPYHRPPLSKKFSDDSMEQELRPREFYSDNSIELILGATVASIDSRKKLVHFDDGRFREYGTVVIATGATPRTIPVPEGDAMGAFTLRTLDDARGLGTALEKANALVVIGGGYVGMEVAAVARAKGVAVTIVERENRILARVASEEFSRRLTAHHTSQGTRILTSCDVAAFKTARNTVMAVVLGDGTVVDCDLVLVGIGATPNIDLARGCGAECDGGILVDRVGRTTVPGVMAIGDVTVRPHDRIDGLRRLESIPSAVEQAKHAASAIVGQDAGIHEIPWFWSDQFDLKLKMAGILEEGAHTVVRPGTSTDSYGLFHLRPDGTVCAVETANNPQAFMAGKKMISDRVIIDPILLGDNEISLRAVAVAV</sequence>
<evidence type="ECO:0000313" key="8">
    <source>
        <dbReference type="Proteomes" id="UP001230933"/>
    </source>
</evidence>
<dbReference type="PANTHER" id="PTHR43557">
    <property type="entry name" value="APOPTOSIS-INDUCING FACTOR 1"/>
    <property type="match status" value="1"/>
</dbReference>
<dbReference type="Gene3D" id="3.50.50.60">
    <property type="entry name" value="FAD/NAD(P)-binding domain"/>
    <property type="match status" value="2"/>
</dbReference>
<dbReference type="RefSeq" id="WP_308370648.1">
    <property type="nucleotide sequence ID" value="NZ_CP124545.1"/>
</dbReference>
<reference evidence="7" key="1">
    <citation type="submission" date="2023-08" db="EMBL/GenBank/DDBJ databases">
        <title>Isolation and Characterization of Rhodococcus erythropolis MGMM8.</title>
        <authorList>
            <person name="Diabankana R.G.C."/>
            <person name="Afordoanyi D.M."/>
            <person name="Validov S.Z."/>
        </authorList>
    </citation>
    <scope>NUCLEOTIDE SEQUENCE</scope>
    <source>
        <strain evidence="7">MGMM8</strain>
    </source>
</reference>
<dbReference type="PRINTS" id="PR00411">
    <property type="entry name" value="PNDRDTASEI"/>
</dbReference>
<keyword evidence="2" id="KW-0285">Flavoprotein</keyword>
<dbReference type="GO" id="GO:0016651">
    <property type="term" value="F:oxidoreductase activity, acting on NAD(P)H"/>
    <property type="evidence" value="ECO:0007669"/>
    <property type="project" value="TreeGrafter"/>
</dbReference>
<comment type="cofactor">
    <cofactor evidence="1">
        <name>FAD</name>
        <dbReference type="ChEBI" id="CHEBI:57692"/>
    </cofactor>
</comment>